<dbReference type="NCBIfam" id="TIGR00096">
    <property type="entry name" value="16S rRNA (cytidine(1402)-2'-O)-methyltransferase"/>
    <property type="match status" value="1"/>
</dbReference>
<comment type="subcellular location">
    <subcellularLocation>
        <location evidence="6">Cytoplasm</location>
    </subcellularLocation>
</comment>
<keyword evidence="3 6" id="KW-0489">Methyltransferase</keyword>
<dbReference type="CDD" id="cd11648">
    <property type="entry name" value="RsmI"/>
    <property type="match status" value="1"/>
</dbReference>
<dbReference type="SUPFAM" id="SSF53790">
    <property type="entry name" value="Tetrapyrrole methylase"/>
    <property type="match status" value="1"/>
</dbReference>
<evidence type="ECO:0000256" key="2">
    <source>
        <dbReference type="ARBA" id="ARBA00022552"/>
    </source>
</evidence>
<comment type="similarity">
    <text evidence="6">Belongs to the methyltransferase superfamily. RsmI family.</text>
</comment>
<dbReference type="EC" id="2.1.1.198" evidence="6"/>
<dbReference type="PANTHER" id="PTHR46111">
    <property type="entry name" value="RIBOSOMAL RNA SMALL SUBUNIT METHYLTRANSFERASE I"/>
    <property type="match status" value="1"/>
</dbReference>
<evidence type="ECO:0000259" key="7">
    <source>
        <dbReference type="Pfam" id="PF00590"/>
    </source>
</evidence>
<dbReference type="PANTHER" id="PTHR46111:SF1">
    <property type="entry name" value="RIBOSOMAL RNA SMALL SUBUNIT METHYLTRANSFERASE I"/>
    <property type="match status" value="1"/>
</dbReference>
<dbReference type="PIRSF" id="PIRSF005917">
    <property type="entry name" value="MTase_YraL"/>
    <property type="match status" value="1"/>
</dbReference>
<organism evidence="8 9">
    <name type="scientific">Gloeobacter morelensis MG652769</name>
    <dbReference type="NCBI Taxonomy" id="2781736"/>
    <lineage>
        <taxon>Bacteria</taxon>
        <taxon>Bacillati</taxon>
        <taxon>Cyanobacteriota</taxon>
        <taxon>Cyanophyceae</taxon>
        <taxon>Gloeobacterales</taxon>
        <taxon>Gloeobacteraceae</taxon>
        <taxon>Gloeobacter</taxon>
        <taxon>Gloeobacter morelensis</taxon>
    </lineage>
</organism>
<proteinExistence type="inferred from homology"/>
<dbReference type="GO" id="GO:0008168">
    <property type="term" value="F:methyltransferase activity"/>
    <property type="evidence" value="ECO:0007669"/>
    <property type="project" value="UniProtKB-KW"/>
</dbReference>
<keyword evidence="9" id="KW-1185">Reference proteome</keyword>
<keyword evidence="5 6" id="KW-0949">S-adenosyl-L-methionine</keyword>
<accession>A0ABY3PQ99</accession>
<evidence type="ECO:0000313" key="8">
    <source>
        <dbReference type="EMBL" id="UFP95888.1"/>
    </source>
</evidence>
<dbReference type="EMBL" id="CP063845">
    <property type="protein sequence ID" value="UFP95888.1"/>
    <property type="molecule type" value="Genomic_DNA"/>
</dbReference>
<comment type="function">
    <text evidence="6">Catalyzes the 2'-O-methylation of the ribose of cytidine 1402 (C1402) in 16S rRNA.</text>
</comment>
<dbReference type="InterPro" id="IPR014777">
    <property type="entry name" value="4pyrrole_Mease_sub1"/>
</dbReference>
<protein>
    <recommendedName>
        <fullName evidence="6">Ribosomal RNA small subunit methyltransferase I</fullName>
        <ecNumber evidence="6">2.1.1.198</ecNumber>
    </recommendedName>
    <alternativeName>
        <fullName evidence="6">16S rRNA 2'-O-ribose C1402 methyltransferase</fullName>
    </alternativeName>
    <alternativeName>
        <fullName evidence="6">rRNA (cytidine-2'-O-)-methyltransferase RsmI</fullName>
    </alternativeName>
</protein>
<dbReference type="Gene3D" id="3.40.1010.10">
    <property type="entry name" value="Cobalt-precorrin-4 Transmethylase, Domain 1"/>
    <property type="match status" value="1"/>
</dbReference>
<keyword evidence="2 6" id="KW-0698">rRNA processing</keyword>
<gene>
    <name evidence="6 8" type="primary">rsmI</name>
    <name evidence="8" type="ORF">ISF26_06605</name>
</gene>
<dbReference type="InterPro" id="IPR000878">
    <property type="entry name" value="4pyrrol_Mease"/>
</dbReference>
<reference evidence="8 9" key="1">
    <citation type="journal article" date="2021" name="Genome Biol. Evol.">
        <title>Complete Genome Sequencing of a Novel Gloeobacter Species from a Waterfall Cave in Mexico.</title>
        <authorList>
            <person name="Saw J.H."/>
            <person name="Cardona T."/>
            <person name="Montejano G."/>
        </authorList>
    </citation>
    <scope>NUCLEOTIDE SEQUENCE [LARGE SCALE GENOMIC DNA]</scope>
    <source>
        <strain evidence="8">MG652769</strain>
    </source>
</reference>
<dbReference type="GO" id="GO:0032259">
    <property type="term" value="P:methylation"/>
    <property type="evidence" value="ECO:0007669"/>
    <property type="project" value="UniProtKB-KW"/>
</dbReference>
<feature type="domain" description="Tetrapyrrole methylase" evidence="7">
    <location>
        <begin position="4"/>
        <end position="203"/>
    </location>
</feature>
<dbReference type="InterPro" id="IPR008189">
    <property type="entry name" value="rRNA_ssu_MeTfrase_I"/>
</dbReference>
<keyword evidence="4 6" id="KW-0808">Transferase</keyword>
<dbReference type="Proteomes" id="UP001054846">
    <property type="component" value="Chromosome"/>
</dbReference>
<dbReference type="Gene3D" id="3.30.950.10">
    <property type="entry name" value="Methyltransferase, Cobalt-precorrin-4 Transmethylase, Domain 2"/>
    <property type="match status" value="1"/>
</dbReference>
<evidence type="ECO:0000313" key="9">
    <source>
        <dbReference type="Proteomes" id="UP001054846"/>
    </source>
</evidence>
<dbReference type="HAMAP" id="MF_01877">
    <property type="entry name" value="16SrRNA_methyltr_I"/>
    <property type="match status" value="1"/>
</dbReference>
<comment type="catalytic activity">
    <reaction evidence="6">
        <text>cytidine(1402) in 16S rRNA + S-adenosyl-L-methionine = 2'-O-methylcytidine(1402) in 16S rRNA + S-adenosyl-L-homocysteine + H(+)</text>
        <dbReference type="Rhea" id="RHEA:42924"/>
        <dbReference type="Rhea" id="RHEA-COMP:10285"/>
        <dbReference type="Rhea" id="RHEA-COMP:10286"/>
        <dbReference type="ChEBI" id="CHEBI:15378"/>
        <dbReference type="ChEBI" id="CHEBI:57856"/>
        <dbReference type="ChEBI" id="CHEBI:59789"/>
        <dbReference type="ChEBI" id="CHEBI:74495"/>
        <dbReference type="ChEBI" id="CHEBI:82748"/>
        <dbReference type="EC" id="2.1.1.198"/>
    </reaction>
</comment>
<dbReference type="InterPro" id="IPR014776">
    <property type="entry name" value="4pyrrole_Mease_sub2"/>
</dbReference>
<name>A0ABY3PQ99_9CYAN</name>
<keyword evidence="1 6" id="KW-0963">Cytoplasm</keyword>
<evidence type="ECO:0000256" key="1">
    <source>
        <dbReference type="ARBA" id="ARBA00022490"/>
    </source>
</evidence>
<evidence type="ECO:0000256" key="6">
    <source>
        <dbReference type="HAMAP-Rule" id="MF_01877"/>
    </source>
</evidence>
<evidence type="ECO:0000256" key="3">
    <source>
        <dbReference type="ARBA" id="ARBA00022603"/>
    </source>
</evidence>
<evidence type="ECO:0000256" key="5">
    <source>
        <dbReference type="ARBA" id="ARBA00022691"/>
    </source>
</evidence>
<evidence type="ECO:0000256" key="4">
    <source>
        <dbReference type="ARBA" id="ARBA00022679"/>
    </source>
</evidence>
<dbReference type="InterPro" id="IPR035996">
    <property type="entry name" value="4pyrrol_Methylase_sf"/>
</dbReference>
<sequence length="282" mass="30345">MTGTLYLVATPIGNLEDITLRALRVLKACDRIACEDTRHSRKLLAHFEISRPLVSFHAHNAQARTGELVAALQAGRDIALITDAGMPGVSDPGAELVAACRAENLPVSVIPGPSALTAALALAGFSEPRFVFEGFLPTTGRRRERLAALAPEERPVVLFEAPHRLLRTLADLSTHLGAERPVVICRELTKIHEQVWQGSLSEAIAYFESTPPRGEFTLVVAGAPALPPEPPTREQLQTSLEAMIASGLSRSEASRQLAAQTGLPRKEIYRLSLTLEADGGSK</sequence>
<dbReference type="Pfam" id="PF00590">
    <property type="entry name" value="TP_methylase"/>
    <property type="match status" value="1"/>
</dbReference>